<dbReference type="PANTHER" id="PTHR37984">
    <property type="entry name" value="PROTEIN CBG26694"/>
    <property type="match status" value="1"/>
</dbReference>
<dbReference type="Pfam" id="PF08284">
    <property type="entry name" value="RVP_2"/>
    <property type="match status" value="1"/>
</dbReference>
<dbReference type="PROSITE" id="PS50994">
    <property type="entry name" value="INTEGRASE"/>
    <property type="match status" value="1"/>
</dbReference>
<evidence type="ECO:0000256" key="10">
    <source>
        <dbReference type="ARBA" id="ARBA00022908"/>
    </source>
</evidence>
<keyword evidence="6" id="KW-0064">Aspartyl protease</keyword>
<dbReference type="PROSITE" id="PS50158">
    <property type="entry name" value="ZF_CCHC"/>
    <property type="match status" value="1"/>
</dbReference>
<dbReference type="InterPro" id="IPR050951">
    <property type="entry name" value="Retrovirus_Pol_polyprotein"/>
</dbReference>
<keyword evidence="8" id="KW-0378">Hydrolase</keyword>
<feature type="compositionally biased region" description="Basic and acidic residues" evidence="16">
    <location>
        <begin position="66"/>
        <end position="98"/>
    </location>
</feature>
<dbReference type="InterPro" id="IPR041588">
    <property type="entry name" value="Integrase_H2C2"/>
</dbReference>
<keyword evidence="15" id="KW-0862">Zinc</keyword>
<proteinExistence type="predicted"/>
<dbReference type="Gene3D" id="1.10.340.70">
    <property type="match status" value="1"/>
</dbReference>
<evidence type="ECO:0000256" key="16">
    <source>
        <dbReference type="SAM" id="MobiDB-lite"/>
    </source>
</evidence>
<dbReference type="InterPro" id="IPR036397">
    <property type="entry name" value="RNaseH_sf"/>
</dbReference>
<evidence type="ECO:0000256" key="2">
    <source>
        <dbReference type="ARBA" id="ARBA00022679"/>
    </source>
</evidence>
<evidence type="ECO:0000259" key="17">
    <source>
        <dbReference type="PROSITE" id="PS50158"/>
    </source>
</evidence>
<evidence type="ECO:0000313" key="19">
    <source>
        <dbReference type="EMBL" id="RVW13277.1"/>
    </source>
</evidence>
<keyword evidence="11" id="KW-0695">RNA-directed DNA polymerase</keyword>
<gene>
    <name evidence="19" type="primary">TY3B-I_565</name>
    <name evidence="19" type="ORF">CK203_109404</name>
</gene>
<dbReference type="Pfam" id="PF24626">
    <property type="entry name" value="SH3_Tf2-1"/>
    <property type="match status" value="1"/>
</dbReference>
<name>A0A438BQP8_VITVI</name>
<dbReference type="GO" id="GO:0003964">
    <property type="term" value="F:RNA-directed DNA polymerase activity"/>
    <property type="evidence" value="ECO:0007669"/>
    <property type="project" value="UniProtKB-KW"/>
</dbReference>
<accession>A0A438BQP8</accession>
<dbReference type="InterPro" id="IPR043128">
    <property type="entry name" value="Rev_trsase/Diguanyl_cyclase"/>
</dbReference>
<evidence type="ECO:0000256" key="11">
    <source>
        <dbReference type="ARBA" id="ARBA00022918"/>
    </source>
</evidence>
<dbReference type="GO" id="GO:0015074">
    <property type="term" value="P:DNA integration"/>
    <property type="evidence" value="ECO:0007669"/>
    <property type="project" value="UniProtKB-KW"/>
</dbReference>
<evidence type="ECO:0000256" key="12">
    <source>
        <dbReference type="ARBA" id="ARBA00022932"/>
    </source>
</evidence>
<evidence type="ECO:0000256" key="3">
    <source>
        <dbReference type="ARBA" id="ARBA00022695"/>
    </source>
</evidence>
<evidence type="ECO:0000256" key="13">
    <source>
        <dbReference type="ARBA" id="ARBA00023125"/>
    </source>
</evidence>
<protein>
    <submittedName>
        <fullName evidence="19">Transposon Ty3-I Gag-Pol polyprotein</fullName>
    </submittedName>
</protein>
<feature type="domain" description="Integrase catalytic" evidence="18">
    <location>
        <begin position="783"/>
        <end position="946"/>
    </location>
</feature>
<keyword evidence="5" id="KW-0479">Metal-binding</keyword>
<feature type="domain" description="CCHC-type" evidence="17">
    <location>
        <begin position="200"/>
        <end position="215"/>
    </location>
</feature>
<evidence type="ECO:0000256" key="8">
    <source>
        <dbReference type="ARBA" id="ARBA00022801"/>
    </source>
</evidence>
<evidence type="ECO:0000259" key="18">
    <source>
        <dbReference type="PROSITE" id="PS50994"/>
    </source>
</evidence>
<dbReference type="InterPro" id="IPR001584">
    <property type="entry name" value="Integrase_cat-core"/>
</dbReference>
<keyword evidence="15" id="KW-0863">Zinc-finger</keyword>
<dbReference type="GO" id="GO:0008270">
    <property type="term" value="F:zinc ion binding"/>
    <property type="evidence" value="ECO:0007669"/>
    <property type="project" value="UniProtKB-KW"/>
</dbReference>
<dbReference type="GO" id="GO:0004190">
    <property type="term" value="F:aspartic-type endopeptidase activity"/>
    <property type="evidence" value="ECO:0007669"/>
    <property type="project" value="UniProtKB-KW"/>
</dbReference>
<dbReference type="InterPro" id="IPR043502">
    <property type="entry name" value="DNA/RNA_pol_sf"/>
</dbReference>
<dbReference type="Proteomes" id="UP000288805">
    <property type="component" value="Unassembled WGS sequence"/>
</dbReference>
<dbReference type="CDD" id="cd00303">
    <property type="entry name" value="retropepsin_like"/>
    <property type="match status" value="1"/>
</dbReference>
<sequence>MIVAQYKAKFIELSHFSPQLIATEEEKALKFQDGLKPYLKNKISILKLSVYSEVVDRALITEKDNKELHQYREQQRKRNRSDSAHDKPIKEKSKEKQGGKQRTAAAVFVGTFGALPEVHFLHAIYHFKAQEVKNPTLQTMYDLELKRGRYGFRKTTAPGRRSTSGRNQNKGKAAQNLDGAYPTCGKKHGGRPCYREIGACFGCGKQGHLIRDCPENRKFITGKPKEENKEDKQKPKAQGRVFAMTHRDAQTTSDVVTDSVVASRMLRNCIVMIGYREMPVDLVLLDLQDFDVILGMDWLASYHASVDCFEKRVTFSIPGQPKFSFEGKHVDRPLRMISALRASSLLKKGCQGFLASVMSNESDLKLEDIPIVREYPDVFPEDFPGLPPEREVEFTINLVPGTGPMSKAPYRMAHVELKELKDGSMRLCIDYRELNKVTMRNKYPLPRIDDLFDQLQGACMFSKIYFRSGYHQVFKPYLDQFVVVFINDILVYSRSRDEHKGHLSIVLQTLRDKQLYAKLKKCEFWLDRISFLGHVVSNDGISVDPGKLDVVANWRRPSTVTEIRSFLGLAGYYKRFIEGFSKIALPLTKLTHKGVKFEWSDDCECSFQELKIRLVSALILTIPSAYASRQLKPYERNYTTHDLELAVVLNMRQRRWIELLKDYDCIIQYHPGKANVVADALRALVANFRVQPNLVGRIKTLQKNDSQLVQVMEEVKRGSKPDFVLSDDEILRFGTRLCVPNDEDLKRELLEEAHCSKFAIHPGGTKMYKDLRQNYWWSGSLQPLAIPEWKWEHITMDFVIRLPRSLGGNNAIWVIVDRLTKSAHFFPMKVNFYLDRLASLYVKEIVRMHGVPVSIVSSRDPRFTFRFWHSLQKALGTRLSFSTAFHPQTDGQSERVIQVLEDFLRACILDLQGNWDDHLPLVEFAYNNSFQASIGMAPFEALRDLEFEVGDHVFLKVSPMKSVMRFGRKGKLSPRFVGPFEILERCIYDPSHVVELEPIQISEDLTYEEVPVQIVDVMDKNFRERRLKSDSGLKNRTL</sequence>
<evidence type="ECO:0000256" key="1">
    <source>
        <dbReference type="ARBA" id="ARBA00022670"/>
    </source>
</evidence>
<keyword evidence="10" id="KW-0229">DNA integration</keyword>
<dbReference type="FunFam" id="3.30.70.270:FF:000020">
    <property type="entry name" value="Transposon Tf2-6 polyprotein-like Protein"/>
    <property type="match status" value="1"/>
</dbReference>
<dbReference type="InterPro" id="IPR001878">
    <property type="entry name" value="Znf_CCHC"/>
</dbReference>
<dbReference type="CDD" id="cd01647">
    <property type="entry name" value="RT_LTR"/>
    <property type="match status" value="1"/>
</dbReference>
<keyword evidence="2" id="KW-0808">Transferase</keyword>
<dbReference type="PANTHER" id="PTHR37984:SF5">
    <property type="entry name" value="PROTEIN NYNRIN-LIKE"/>
    <property type="match status" value="1"/>
</dbReference>
<dbReference type="GO" id="GO:0003677">
    <property type="term" value="F:DNA binding"/>
    <property type="evidence" value="ECO:0007669"/>
    <property type="project" value="UniProtKB-KW"/>
</dbReference>
<feature type="compositionally biased region" description="Polar residues" evidence="16">
    <location>
        <begin position="161"/>
        <end position="170"/>
    </location>
</feature>
<evidence type="ECO:0000256" key="7">
    <source>
        <dbReference type="ARBA" id="ARBA00022759"/>
    </source>
</evidence>
<dbReference type="EMBL" id="QGNW01002658">
    <property type="protein sequence ID" value="RVW13277.1"/>
    <property type="molecule type" value="Genomic_DNA"/>
</dbReference>
<dbReference type="GO" id="GO:0006310">
    <property type="term" value="P:DNA recombination"/>
    <property type="evidence" value="ECO:0007669"/>
    <property type="project" value="UniProtKB-KW"/>
</dbReference>
<keyword evidence="1" id="KW-0645">Protease</keyword>
<dbReference type="InterPro" id="IPR056924">
    <property type="entry name" value="SH3_Tf2-1"/>
</dbReference>
<keyword evidence="4" id="KW-0540">Nuclease</keyword>
<dbReference type="Gene3D" id="4.10.60.10">
    <property type="entry name" value="Zinc finger, CCHC-type"/>
    <property type="match status" value="1"/>
</dbReference>
<evidence type="ECO:0000313" key="20">
    <source>
        <dbReference type="Proteomes" id="UP000288805"/>
    </source>
</evidence>
<keyword evidence="3" id="KW-0548">Nucleotidyltransferase</keyword>
<evidence type="ECO:0000256" key="15">
    <source>
        <dbReference type="PROSITE-ProRule" id="PRU00047"/>
    </source>
</evidence>
<dbReference type="SUPFAM" id="SSF53098">
    <property type="entry name" value="Ribonuclease H-like"/>
    <property type="match status" value="1"/>
</dbReference>
<dbReference type="Gene3D" id="3.30.70.270">
    <property type="match status" value="2"/>
</dbReference>
<evidence type="ECO:0000256" key="4">
    <source>
        <dbReference type="ARBA" id="ARBA00022722"/>
    </source>
</evidence>
<keyword evidence="13" id="KW-0238">DNA-binding</keyword>
<dbReference type="GO" id="GO:0003887">
    <property type="term" value="F:DNA-directed DNA polymerase activity"/>
    <property type="evidence" value="ECO:0007669"/>
    <property type="project" value="UniProtKB-KW"/>
</dbReference>
<dbReference type="Pfam" id="PF17921">
    <property type="entry name" value="Integrase_H2C2"/>
    <property type="match status" value="1"/>
</dbReference>
<dbReference type="InterPro" id="IPR021109">
    <property type="entry name" value="Peptidase_aspartic_dom_sf"/>
</dbReference>
<dbReference type="GO" id="GO:0004519">
    <property type="term" value="F:endonuclease activity"/>
    <property type="evidence" value="ECO:0007669"/>
    <property type="project" value="UniProtKB-KW"/>
</dbReference>
<keyword evidence="7" id="KW-0255">Endonuclease</keyword>
<dbReference type="Gene3D" id="3.30.420.10">
    <property type="entry name" value="Ribonuclease H-like superfamily/Ribonuclease H"/>
    <property type="match status" value="1"/>
</dbReference>
<organism evidence="19 20">
    <name type="scientific">Vitis vinifera</name>
    <name type="common">Grape</name>
    <dbReference type="NCBI Taxonomy" id="29760"/>
    <lineage>
        <taxon>Eukaryota</taxon>
        <taxon>Viridiplantae</taxon>
        <taxon>Streptophyta</taxon>
        <taxon>Embryophyta</taxon>
        <taxon>Tracheophyta</taxon>
        <taxon>Spermatophyta</taxon>
        <taxon>Magnoliopsida</taxon>
        <taxon>eudicotyledons</taxon>
        <taxon>Gunneridae</taxon>
        <taxon>Pentapetalae</taxon>
        <taxon>rosids</taxon>
        <taxon>Vitales</taxon>
        <taxon>Vitaceae</taxon>
        <taxon>Viteae</taxon>
        <taxon>Vitis</taxon>
    </lineage>
</organism>
<comment type="caution">
    <text evidence="19">The sequence shown here is derived from an EMBL/GenBank/DDBJ whole genome shotgun (WGS) entry which is preliminary data.</text>
</comment>
<dbReference type="InterPro" id="IPR012337">
    <property type="entry name" value="RNaseH-like_sf"/>
</dbReference>
<dbReference type="SUPFAM" id="SSF56672">
    <property type="entry name" value="DNA/RNA polymerases"/>
    <property type="match status" value="1"/>
</dbReference>
<evidence type="ECO:0000256" key="9">
    <source>
        <dbReference type="ARBA" id="ARBA00022842"/>
    </source>
</evidence>
<dbReference type="Gene3D" id="2.40.70.10">
    <property type="entry name" value="Acid Proteases"/>
    <property type="match status" value="1"/>
</dbReference>
<evidence type="ECO:0000256" key="14">
    <source>
        <dbReference type="ARBA" id="ARBA00023172"/>
    </source>
</evidence>
<evidence type="ECO:0000256" key="5">
    <source>
        <dbReference type="ARBA" id="ARBA00022723"/>
    </source>
</evidence>
<feature type="region of interest" description="Disordered" evidence="16">
    <location>
        <begin position="154"/>
        <end position="174"/>
    </location>
</feature>
<dbReference type="FunFam" id="3.30.70.270:FF:000003">
    <property type="entry name" value="Transposon Ty3-G Gag-Pol polyprotein"/>
    <property type="match status" value="1"/>
</dbReference>
<evidence type="ECO:0000256" key="6">
    <source>
        <dbReference type="ARBA" id="ARBA00022750"/>
    </source>
</evidence>
<dbReference type="GO" id="GO:0006508">
    <property type="term" value="P:proteolysis"/>
    <property type="evidence" value="ECO:0007669"/>
    <property type="project" value="UniProtKB-KW"/>
</dbReference>
<reference evidence="19 20" key="1">
    <citation type="journal article" date="2018" name="PLoS Genet.">
        <title>Population sequencing reveals clonal diversity and ancestral inbreeding in the grapevine cultivar Chardonnay.</title>
        <authorList>
            <person name="Roach M.J."/>
            <person name="Johnson D.L."/>
            <person name="Bohlmann J."/>
            <person name="van Vuuren H.J."/>
            <person name="Jones S.J."/>
            <person name="Pretorius I.S."/>
            <person name="Schmidt S.A."/>
            <person name="Borneman A.R."/>
        </authorList>
    </citation>
    <scope>NUCLEOTIDE SEQUENCE [LARGE SCALE GENOMIC DNA]</scope>
    <source>
        <strain evidence="20">cv. Chardonnay</strain>
        <tissue evidence="19">Leaf</tissue>
    </source>
</reference>
<keyword evidence="14" id="KW-0233">DNA recombination</keyword>
<feature type="region of interest" description="Disordered" evidence="16">
    <location>
        <begin position="66"/>
        <end position="101"/>
    </location>
</feature>
<dbReference type="InterPro" id="IPR000477">
    <property type="entry name" value="RT_dom"/>
</dbReference>
<dbReference type="Pfam" id="PF00078">
    <property type="entry name" value="RVT_1"/>
    <property type="match status" value="1"/>
</dbReference>
<dbReference type="AlphaFoldDB" id="A0A438BQP8"/>
<dbReference type="SMART" id="SM00343">
    <property type="entry name" value="ZnF_C2HC"/>
    <property type="match status" value="1"/>
</dbReference>
<keyword evidence="12" id="KW-0239">DNA-directed DNA polymerase</keyword>
<keyword evidence="9" id="KW-0460">Magnesium</keyword>